<keyword evidence="3" id="KW-1185">Reference proteome</keyword>
<name>A0A899G1G6_9ASCO</name>
<evidence type="ECO:0000313" key="2">
    <source>
        <dbReference type="EMBL" id="QSL66394.1"/>
    </source>
</evidence>
<protein>
    <submittedName>
        <fullName evidence="2">Uncharacterized protein</fullName>
    </submittedName>
</protein>
<dbReference type="Proteomes" id="UP000663699">
    <property type="component" value="Chromosome 11"/>
</dbReference>
<dbReference type="AlphaFoldDB" id="A0A899G1G6"/>
<feature type="transmembrane region" description="Helical" evidence="1">
    <location>
        <begin position="95"/>
        <end position="113"/>
    </location>
</feature>
<gene>
    <name evidence="2" type="ORF">MERGE_000773</name>
</gene>
<proteinExistence type="predicted"/>
<accession>A0A899G1G6</accession>
<feature type="transmembrane region" description="Helical" evidence="1">
    <location>
        <begin position="27"/>
        <end position="46"/>
    </location>
</feature>
<keyword evidence="1" id="KW-0472">Membrane</keyword>
<dbReference type="OrthoDB" id="5299849at2759"/>
<dbReference type="PANTHER" id="PTHR28029:SF1">
    <property type="entry name" value="PROTEIN ILM1"/>
    <property type="match status" value="1"/>
</dbReference>
<keyword evidence="1" id="KW-1133">Transmembrane helix</keyword>
<dbReference type="EMBL" id="CP054542">
    <property type="protein sequence ID" value="QSL66394.1"/>
    <property type="molecule type" value="Genomic_DNA"/>
</dbReference>
<evidence type="ECO:0000313" key="3">
    <source>
        <dbReference type="Proteomes" id="UP000663699"/>
    </source>
</evidence>
<evidence type="ECO:0000256" key="1">
    <source>
        <dbReference type="SAM" id="Phobius"/>
    </source>
</evidence>
<reference evidence="2" key="1">
    <citation type="submission" date="2020-06" db="EMBL/GenBank/DDBJ databases">
        <title>Genomes of multiple members of Pneumocystis genus reveal paths to human pathogen Pneumocystis jirovecii.</title>
        <authorList>
            <person name="Cisse O.H."/>
            <person name="Ma L."/>
            <person name="Dekker J."/>
            <person name="Khil P."/>
            <person name="Jo J."/>
            <person name="Brenchley J."/>
            <person name="Blair R."/>
            <person name="Pahar B."/>
            <person name="Chabe M."/>
            <person name="Van Rompay K.A."/>
            <person name="Keesler R."/>
            <person name="Sukura A."/>
            <person name="Hirsch V."/>
            <person name="Kutty G."/>
            <person name="Liu Y."/>
            <person name="Peng L."/>
            <person name="Chen J."/>
            <person name="Song J."/>
            <person name="Weissenbacher-Lang C."/>
            <person name="Xu J."/>
            <person name="Upham N.S."/>
            <person name="Stajich J.E."/>
            <person name="Cuomo C.A."/>
            <person name="Cushion M.T."/>
            <person name="Kovacs J.A."/>
        </authorList>
    </citation>
    <scope>NUCLEOTIDE SEQUENCE</scope>
    <source>
        <strain evidence="2">2A</strain>
    </source>
</reference>
<sequence length="117" mass="13766">MLIQVQTQIESYLIRFLNKARPSRDPAGIFIAGMLLFQLSWIYLFALLKTNLTFFKDLTPLRTIQAFALILWIYFSNNPAISNGLTFTYAFFDLIWQFWIQLIISLNFITNIFSKRA</sequence>
<dbReference type="PANTHER" id="PTHR28029">
    <property type="entry name" value="PROTEIN ILM1"/>
    <property type="match status" value="1"/>
</dbReference>
<keyword evidence="1" id="KW-0812">Transmembrane</keyword>
<dbReference type="InterPro" id="IPR018815">
    <property type="entry name" value="Incr_loss_mito_DNA_1"/>
</dbReference>
<organism evidence="2 3">
    <name type="scientific">Pneumocystis wakefieldiae</name>
    <dbReference type="NCBI Taxonomy" id="38082"/>
    <lineage>
        <taxon>Eukaryota</taxon>
        <taxon>Fungi</taxon>
        <taxon>Dikarya</taxon>
        <taxon>Ascomycota</taxon>
        <taxon>Taphrinomycotina</taxon>
        <taxon>Pneumocystomycetes</taxon>
        <taxon>Pneumocystaceae</taxon>
        <taxon>Pneumocystis</taxon>
    </lineage>
</organism>